<dbReference type="EMBL" id="JXTB01000105">
    <property type="protein sequence ID" value="PON63340.1"/>
    <property type="molecule type" value="Genomic_DNA"/>
</dbReference>
<evidence type="ECO:0000313" key="2">
    <source>
        <dbReference type="Proteomes" id="UP000237105"/>
    </source>
</evidence>
<organism evidence="1 2">
    <name type="scientific">Parasponia andersonii</name>
    <name type="common">Sponia andersonii</name>
    <dbReference type="NCBI Taxonomy" id="3476"/>
    <lineage>
        <taxon>Eukaryota</taxon>
        <taxon>Viridiplantae</taxon>
        <taxon>Streptophyta</taxon>
        <taxon>Embryophyta</taxon>
        <taxon>Tracheophyta</taxon>
        <taxon>Spermatophyta</taxon>
        <taxon>Magnoliopsida</taxon>
        <taxon>eudicotyledons</taxon>
        <taxon>Gunneridae</taxon>
        <taxon>Pentapetalae</taxon>
        <taxon>rosids</taxon>
        <taxon>fabids</taxon>
        <taxon>Rosales</taxon>
        <taxon>Cannabaceae</taxon>
        <taxon>Parasponia</taxon>
    </lineage>
</organism>
<proteinExistence type="predicted"/>
<gene>
    <name evidence="1" type="ORF">PanWU01x14_132500</name>
</gene>
<comment type="caution">
    <text evidence="1">The sequence shown here is derived from an EMBL/GenBank/DDBJ whole genome shotgun (WGS) entry which is preliminary data.</text>
</comment>
<reference evidence="2" key="1">
    <citation type="submission" date="2016-06" db="EMBL/GenBank/DDBJ databases">
        <title>Parallel loss of symbiosis genes in relatives of nitrogen-fixing non-legume Parasponia.</title>
        <authorList>
            <person name="Van Velzen R."/>
            <person name="Holmer R."/>
            <person name="Bu F."/>
            <person name="Rutten L."/>
            <person name="Van Zeijl A."/>
            <person name="Liu W."/>
            <person name="Santuari L."/>
            <person name="Cao Q."/>
            <person name="Sharma T."/>
            <person name="Shen D."/>
            <person name="Roswanjaya Y."/>
            <person name="Wardhani T."/>
            <person name="Kalhor M.S."/>
            <person name="Jansen J."/>
            <person name="Van den Hoogen J."/>
            <person name="Gungor B."/>
            <person name="Hartog M."/>
            <person name="Hontelez J."/>
            <person name="Verver J."/>
            <person name="Yang W.-C."/>
            <person name="Schijlen E."/>
            <person name="Repin R."/>
            <person name="Schilthuizen M."/>
            <person name="Schranz E."/>
            <person name="Heidstra R."/>
            <person name="Miyata K."/>
            <person name="Fedorova E."/>
            <person name="Kohlen W."/>
            <person name="Bisseling T."/>
            <person name="Smit S."/>
            <person name="Geurts R."/>
        </authorList>
    </citation>
    <scope>NUCLEOTIDE SEQUENCE [LARGE SCALE GENOMIC DNA]</scope>
    <source>
        <strain evidence="2">cv. WU1-14</strain>
    </source>
</reference>
<protein>
    <submittedName>
        <fullName evidence="1">Uncharacterized protein</fullName>
    </submittedName>
</protein>
<accession>A0A2P5CQM0</accession>
<name>A0A2P5CQM0_PARAD</name>
<dbReference type="AlphaFoldDB" id="A0A2P5CQM0"/>
<evidence type="ECO:0000313" key="1">
    <source>
        <dbReference type="EMBL" id="PON63340.1"/>
    </source>
</evidence>
<keyword evidence="2" id="KW-1185">Reference proteome</keyword>
<sequence length="110" mass="12713">MDLMDALIVDNKATRRKLAPTINRNLHYLKEDQREVRVPQFLFRAVRRNQCNLIPCLRHSLPLLISSLMVLNTSISIGHKVQVTTKAILRISRFHKDLETKEGVDMPVLV</sequence>
<dbReference type="Proteomes" id="UP000237105">
    <property type="component" value="Unassembled WGS sequence"/>
</dbReference>